<feature type="active site" description="Proton acceptor" evidence="8">
    <location>
        <position position="482"/>
    </location>
</feature>
<dbReference type="Pfam" id="PF07992">
    <property type="entry name" value="Pyr_redox_2"/>
    <property type="match status" value="1"/>
</dbReference>
<keyword evidence="5 9" id="KW-0520">NAD</keyword>
<dbReference type="SUPFAM" id="SSF55424">
    <property type="entry name" value="FAD/NAD-linked reductases, dimerisation (C-terminal) domain"/>
    <property type="match status" value="1"/>
</dbReference>
<dbReference type="Gene3D" id="3.30.390.30">
    <property type="match status" value="1"/>
</dbReference>
<dbReference type="GO" id="GO:0005739">
    <property type="term" value="C:mitochondrion"/>
    <property type="evidence" value="ECO:0007669"/>
    <property type="project" value="TreeGrafter"/>
</dbReference>
<feature type="binding site" evidence="9">
    <location>
        <position position="150"/>
    </location>
    <ligand>
        <name>FAD</name>
        <dbReference type="ChEBI" id="CHEBI:57692"/>
    </ligand>
</feature>
<feature type="binding site" evidence="9">
    <location>
        <begin position="356"/>
        <end position="359"/>
    </location>
    <ligand>
        <name>FAD</name>
        <dbReference type="ChEBI" id="CHEBI:57692"/>
    </ligand>
</feature>
<reference evidence="14" key="1">
    <citation type="submission" date="2021-01" db="EMBL/GenBank/DDBJ databases">
        <authorList>
            <person name="Corre E."/>
            <person name="Pelletier E."/>
            <person name="Niang G."/>
            <person name="Scheremetjew M."/>
            <person name="Finn R."/>
            <person name="Kale V."/>
            <person name="Holt S."/>
            <person name="Cochrane G."/>
            <person name="Meng A."/>
            <person name="Brown T."/>
            <person name="Cohen L."/>
        </authorList>
    </citation>
    <scope>NUCLEOTIDE SEQUENCE</scope>
    <source>
        <strain evidence="14">CCMP3107</strain>
    </source>
</reference>
<organism evidence="14">
    <name type="scientific">Heterosigma akashiwo</name>
    <name type="common">Chromophytic alga</name>
    <name type="synonym">Heterosigma carterae</name>
    <dbReference type="NCBI Taxonomy" id="2829"/>
    <lineage>
        <taxon>Eukaryota</taxon>
        <taxon>Sar</taxon>
        <taxon>Stramenopiles</taxon>
        <taxon>Ochrophyta</taxon>
        <taxon>Raphidophyceae</taxon>
        <taxon>Chattonellales</taxon>
        <taxon>Chattonellaceae</taxon>
        <taxon>Heterosigma</taxon>
    </lineage>
</organism>
<feature type="binding site" evidence="9">
    <location>
        <begin position="218"/>
        <end position="225"/>
    </location>
    <ligand>
        <name>NAD(+)</name>
        <dbReference type="ChEBI" id="CHEBI:57540"/>
    </ligand>
</feature>
<dbReference type="GO" id="GO:0050660">
    <property type="term" value="F:flavin adenine dinucleotide binding"/>
    <property type="evidence" value="ECO:0007669"/>
    <property type="project" value="InterPro"/>
</dbReference>
<dbReference type="SUPFAM" id="SSF51905">
    <property type="entry name" value="FAD/NAD(P)-binding domain"/>
    <property type="match status" value="1"/>
</dbReference>
<evidence type="ECO:0000256" key="3">
    <source>
        <dbReference type="ARBA" id="ARBA00022827"/>
    </source>
</evidence>
<dbReference type="FunFam" id="3.30.390.30:FF:000001">
    <property type="entry name" value="Dihydrolipoyl dehydrogenase"/>
    <property type="match status" value="1"/>
</dbReference>
<dbReference type="GO" id="GO:0004148">
    <property type="term" value="F:dihydrolipoyl dehydrogenase (NADH) activity"/>
    <property type="evidence" value="ECO:0007669"/>
    <property type="project" value="UniProtKB-EC"/>
</dbReference>
<dbReference type="PROSITE" id="PS00076">
    <property type="entry name" value="PYRIDINE_REDOX_1"/>
    <property type="match status" value="1"/>
</dbReference>
<keyword evidence="7 11" id="KW-0676">Redox-active center</keyword>
<dbReference type="InterPro" id="IPR016156">
    <property type="entry name" value="FAD/NAD-linked_Rdtase_dimer_sf"/>
</dbReference>
<name>A0A7S3Y6G6_HETAK</name>
<dbReference type="PANTHER" id="PTHR22912:SF223">
    <property type="entry name" value="DIHYDROLIPOYL DEHYDROGENASE 1, MITOCHONDRIAL"/>
    <property type="match status" value="1"/>
</dbReference>
<evidence type="ECO:0000259" key="13">
    <source>
        <dbReference type="Pfam" id="PF07992"/>
    </source>
</evidence>
<protein>
    <recommendedName>
        <fullName evidence="11">Dihydrolipoyl dehydrogenase</fullName>
        <ecNumber evidence="11">1.8.1.4</ecNumber>
    </recommendedName>
</protein>
<proteinExistence type="inferred from homology"/>
<dbReference type="PRINTS" id="PR00368">
    <property type="entry name" value="FADPNR"/>
</dbReference>
<evidence type="ECO:0000256" key="6">
    <source>
        <dbReference type="ARBA" id="ARBA00023157"/>
    </source>
</evidence>
<comment type="cofactor">
    <cofactor evidence="9 11">
        <name>FAD</name>
        <dbReference type="ChEBI" id="CHEBI:57692"/>
    </cofactor>
    <text evidence="9 11">Binds 1 FAD per subunit.</text>
</comment>
<evidence type="ECO:0000256" key="4">
    <source>
        <dbReference type="ARBA" id="ARBA00023002"/>
    </source>
</evidence>
<sequence length="503" mass="53132">MLSRAASSFRSIASFGTRNSILRSSVILSRAMSTAEKYDLAVVGGGPGGYVAAIKASQLGLKTVCIESRGRLGGTCLNVGCIPSKALLHSSHLYEEAVHEFSKHGIKINGSVEVDVPAMLEAKNKSVEGLTGGIEFLFKKYKVDYVKGFGKLTGPNSINVDLVDGGSQGVEATNIMMASGSEVTPLPTCPVDNAGGRIVDSTGALDIAEVPKRLAVIGGGVIGLEMGSVWNRLGSEVTCIEFLDKIVPSSDGEVSKKFQSILKKQKMKFKMGTKVNGAQVVGDVVKLQVESKKGKAEELEFDVVLVAIGRRPFTRGMGLEELGVQFDRLNRIEVNEHFQTSVPSVYAIGDAIDGPMLAHKAEEEGIACVEHLAGLAGHVNYDCIPGVIYTHPEVANVGKTEEQLKEAGTAYKVGSFPFSANSRARATGGGEGFVKILVCAETDRILGGHIIGPNAGEMIAEVVLAMEYGASSEDVARTCHAHPTLSEALKEACMAAHGSPIHF</sequence>
<comment type="miscellaneous">
    <text evidence="11">The active site is a redox-active disulfide bond.</text>
</comment>
<evidence type="ECO:0000256" key="2">
    <source>
        <dbReference type="ARBA" id="ARBA00022630"/>
    </source>
</evidence>
<keyword evidence="9" id="KW-0547">Nucleotide-binding</keyword>
<feature type="binding site" evidence="9">
    <location>
        <position position="350"/>
    </location>
    <ligand>
        <name>FAD</name>
        <dbReference type="ChEBI" id="CHEBI:57692"/>
    </ligand>
</feature>
<dbReference type="AlphaFoldDB" id="A0A7S3Y6G6"/>
<evidence type="ECO:0000256" key="7">
    <source>
        <dbReference type="ARBA" id="ARBA00023284"/>
    </source>
</evidence>
<dbReference type="InterPro" id="IPR006258">
    <property type="entry name" value="Lipoamide_DH"/>
</dbReference>
<dbReference type="InterPro" id="IPR001100">
    <property type="entry name" value="Pyr_nuc-diS_OxRdtase"/>
</dbReference>
<feature type="domain" description="FAD/NAD(P)-binding" evidence="13">
    <location>
        <begin position="38"/>
        <end position="365"/>
    </location>
</feature>
<dbReference type="PRINTS" id="PR00411">
    <property type="entry name" value="PNDRDTASEI"/>
</dbReference>
<dbReference type="FunFam" id="3.50.50.60:FF:000001">
    <property type="entry name" value="Dihydrolipoyl dehydrogenase, mitochondrial"/>
    <property type="match status" value="1"/>
</dbReference>
<comment type="similarity">
    <text evidence="1 11">Belongs to the class-I pyridine nucleotide-disulfide oxidoreductase family.</text>
</comment>
<accession>A0A7S3Y6G6</accession>
<feature type="disulfide bond" description="Redox-active" evidence="10">
    <location>
        <begin position="76"/>
        <end position="81"/>
    </location>
</feature>
<keyword evidence="3 9" id="KW-0274">FAD</keyword>
<dbReference type="NCBIfam" id="TIGR01350">
    <property type="entry name" value="lipoamide_DH"/>
    <property type="match status" value="1"/>
</dbReference>
<keyword evidence="6" id="KW-1015">Disulfide bond</keyword>
<dbReference type="EC" id="1.8.1.4" evidence="11"/>
<feature type="binding site" evidence="9">
    <location>
        <position position="241"/>
    </location>
    <ligand>
        <name>NAD(+)</name>
        <dbReference type="ChEBI" id="CHEBI:57540"/>
    </ligand>
</feature>
<dbReference type="PIRSF" id="PIRSF000350">
    <property type="entry name" value="Mercury_reductase_MerA"/>
    <property type="match status" value="1"/>
</dbReference>
<evidence type="ECO:0000256" key="11">
    <source>
        <dbReference type="RuleBase" id="RU003692"/>
    </source>
</evidence>
<gene>
    <name evidence="14" type="ORF">HAKA00212_LOCUS21135</name>
</gene>
<evidence type="ECO:0000313" key="14">
    <source>
        <dbReference type="EMBL" id="CAE0642279.1"/>
    </source>
</evidence>
<dbReference type="InterPro" id="IPR023753">
    <property type="entry name" value="FAD/NAD-binding_dom"/>
</dbReference>
<feature type="binding site" evidence="9">
    <location>
        <position position="85"/>
    </location>
    <ligand>
        <name>FAD</name>
        <dbReference type="ChEBI" id="CHEBI:57692"/>
    </ligand>
</feature>
<dbReference type="Gene3D" id="3.50.50.60">
    <property type="entry name" value="FAD/NAD(P)-binding domain"/>
    <property type="match status" value="2"/>
</dbReference>
<dbReference type="PANTHER" id="PTHR22912">
    <property type="entry name" value="DISULFIDE OXIDOREDUCTASE"/>
    <property type="match status" value="1"/>
</dbReference>
<dbReference type="InterPro" id="IPR012999">
    <property type="entry name" value="Pyr_OxRdtase_I_AS"/>
</dbReference>
<evidence type="ECO:0000256" key="1">
    <source>
        <dbReference type="ARBA" id="ARBA00007532"/>
    </source>
</evidence>
<dbReference type="Pfam" id="PF02852">
    <property type="entry name" value="Pyr_redox_dim"/>
    <property type="match status" value="1"/>
</dbReference>
<comment type="catalytic activity">
    <reaction evidence="11">
        <text>N(6)-[(R)-dihydrolipoyl]-L-lysyl-[protein] + NAD(+) = N(6)-[(R)-lipoyl]-L-lysyl-[protein] + NADH + H(+)</text>
        <dbReference type="Rhea" id="RHEA:15045"/>
        <dbReference type="Rhea" id="RHEA-COMP:10474"/>
        <dbReference type="Rhea" id="RHEA-COMP:10475"/>
        <dbReference type="ChEBI" id="CHEBI:15378"/>
        <dbReference type="ChEBI" id="CHEBI:57540"/>
        <dbReference type="ChEBI" id="CHEBI:57945"/>
        <dbReference type="ChEBI" id="CHEBI:83099"/>
        <dbReference type="ChEBI" id="CHEBI:83100"/>
        <dbReference type="EC" id="1.8.1.4"/>
    </reaction>
</comment>
<dbReference type="InterPro" id="IPR004099">
    <property type="entry name" value="Pyr_nucl-diS_OxRdtase_dimer"/>
</dbReference>
<dbReference type="EMBL" id="HBIU01047231">
    <property type="protein sequence ID" value="CAE0642279.1"/>
    <property type="molecule type" value="Transcribed_RNA"/>
</dbReference>
<dbReference type="InterPro" id="IPR050151">
    <property type="entry name" value="Class-I_Pyr_Nuc-Dis_Oxidored"/>
</dbReference>
<dbReference type="GO" id="GO:0045252">
    <property type="term" value="C:oxoglutarate dehydrogenase complex"/>
    <property type="evidence" value="ECO:0007669"/>
    <property type="project" value="TreeGrafter"/>
</dbReference>
<evidence type="ECO:0000259" key="12">
    <source>
        <dbReference type="Pfam" id="PF02852"/>
    </source>
</evidence>
<evidence type="ECO:0000256" key="10">
    <source>
        <dbReference type="PIRSR" id="PIRSR000350-4"/>
    </source>
</evidence>
<dbReference type="InterPro" id="IPR036188">
    <property type="entry name" value="FAD/NAD-bd_sf"/>
</dbReference>
<evidence type="ECO:0000256" key="8">
    <source>
        <dbReference type="PIRSR" id="PIRSR000350-2"/>
    </source>
</evidence>
<keyword evidence="4 11" id="KW-0560">Oxidoreductase</keyword>
<feature type="binding site" evidence="9">
    <location>
        <position position="309"/>
    </location>
    <ligand>
        <name>NAD(+)</name>
        <dbReference type="ChEBI" id="CHEBI:57540"/>
    </ligand>
</feature>
<keyword evidence="2 11" id="KW-0285">Flavoprotein</keyword>
<evidence type="ECO:0000256" key="5">
    <source>
        <dbReference type="ARBA" id="ARBA00023027"/>
    </source>
</evidence>
<feature type="domain" description="Pyridine nucleotide-disulphide oxidoreductase dimerisation" evidence="12">
    <location>
        <begin position="384"/>
        <end position="492"/>
    </location>
</feature>
<dbReference type="GO" id="GO:0006103">
    <property type="term" value="P:2-oxoglutarate metabolic process"/>
    <property type="evidence" value="ECO:0007669"/>
    <property type="project" value="TreeGrafter"/>
</dbReference>
<evidence type="ECO:0000256" key="9">
    <source>
        <dbReference type="PIRSR" id="PIRSR000350-3"/>
    </source>
</evidence>